<dbReference type="PANTHER" id="PTHR43163">
    <property type="entry name" value="DIPEPTIDE TRANSPORT SYSTEM PERMEASE PROTEIN DPPB-RELATED"/>
    <property type="match status" value="1"/>
</dbReference>
<evidence type="ECO:0000313" key="12">
    <source>
        <dbReference type="Proteomes" id="UP001359469"/>
    </source>
</evidence>
<evidence type="ECO:0000256" key="1">
    <source>
        <dbReference type="ARBA" id="ARBA00004429"/>
    </source>
</evidence>
<evidence type="ECO:0000256" key="2">
    <source>
        <dbReference type="ARBA" id="ARBA00022448"/>
    </source>
</evidence>
<dbReference type="PANTHER" id="PTHR43163:SF6">
    <property type="entry name" value="DIPEPTIDE TRANSPORT SYSTEM PERMEASE PROTEIN DPPB-RELATED"/>
    <property type="match status" value="1"/>
</dbReference>
<name>A0ABU8JS36_DICCH</name>
<gene>
    <name evidence="11" type="primary">opp1B</name>
    <name evidence="11" type="ORF">WCU84_18495</name>
</gene>
<evidence type="ECO:0000256" key="5">
    <source>
        <dbReference type="ARBA" id="ARBA00022692"/>
    </source>
</evidence>
<feature type="transmembrane region" description="Helical" evidence="9">
    <location>
        <begin position="277"/>
        <end position="298"/>
    </location>
</feature>
<feature type="transmembrane region" description="Helical" evidence="9">
    <location>
        <begin position="233"/>
        <end position="257"/>
    </location>
</feature>
<dbReference type="EMBL" id="JBBBOO010000017">
    <property type="protein sequence ID" value="MEI7065624.1"/>
    <property type="molecule type" value="Genomic_DNA"/>
</dbReference>
<keyword evidence="7 9" id="KW-0472">Membrane</keyword>
<proteinExistence type="inferred from homology"/>
<feature type="domain" description="ABC transmembrane type-1" evidence="10">
    <location>
        <begin position="98"/>
        <end position="295"/>
    </location>
</feature>
<evidence type="ECO:0000256" key="4">
    <source>
        <dbReference type="ARBA" id="ARBA00022519"/>
    </source>
</evidence>
<comment type="caution">
    <text evidence="11">The sequence shown here is derived from an EMBL/GenBank/DDBJ whole genome shotgun (WGS) entry which is preliminary data.</text>
</comment>
<reference evidence="11 12" key="1">
    <citation type="submission" date="2024-03" db="EMBL/GenBank/DDBJ databases">
        <title>Analysis of soft rot Pectobacteriaceae population diversity in US potato growing regions between 2016 and 2022.</title>
        <authorList>
            <person name="Ma X."/>
            <person name="Zhang X."/>
            <person name="Stodghill P."/>
            <person name="Rioux R."/>
            <person name="Babler B."/>
            <person name="Shrestha S."/>
            <person name="Babler B."/>
            <person name="Rivedal H."/>
            <person name="Frost K."/>
            <person name="Hao J."/>
            <person name="Secor G."/>
            <person name="Swingle B."/>
        </authorList>
    </citation>
    <scope>NUCLEOTIDE SEQUENCE [LARGE SCALE GENOMIC DNA]</scope>
    <source>
        <strain evidence="11 12">SR64</strain>
    </source>
</reference>
<feature type="transmembrane region" description="Helical" evidence="9">
    <location>
        <begin position="102"/>
        <end position="125"/>
    </location>
</feature>
<dbReference type="RefSeq" id="WP_336730315.1">
    <property type="nucleotide sequence ID" value="NZ_JBBBOO010000017.1"/>
</dbReference>
<keyword evidence="6 9" id="KW-1133">Transmembrane helix</keyword>
<dbReference type="PROSITE" id="PS50928">
    <property type="entry name" value="ABC_TM1"/>
    <property type="match status" value="1"/>
</dbReference>
<feature type="transmembrane region" description="Helical" evidence="9">
    <location>
        <begin position="137"/>
        <end position="156"/>
    </location>
</feature>
<feature type="transmembrane region" description="Helical" evidence="9">
    <location>
        <begin position="176"/>
        <end position="195"/>
    </location>
</feature>
<dbReference type="Proteomes" id="UP001359469">
    <property type="component" value="Unassembled WGS sequence"/>
</dbReference>
<comment type="subcellular location">
    <subcellularLocation>
        <location evidence="1">Cell inner membrane</location>
        <topology evidence="1">Multi-pass membrane protein</topology>
    </subcellularLocation>
    <subcellularLocation>
        <location evidence="9">Cell membrane</location>
        <topology evidence="9">Multi-pass membrane protein</topology>
    </subcellularLocation>
</comment>
<feature type="transmembrane region" description="Helical" evidence="9">
    <location>
        <begin position="12"/>
        <end position="30"/>
    </location>
</feature>
<organism evidence="11 12">
    <name type="scientific">Dickeya chrysanthemi</name>
    <name type="common">Pectobacterium chrysanthemi</name>
    <name type="synonym">Erwinia chrysanthemi</name>
    <dbReference type="NCBI Taxonomy" id="556"/>
    <lineage>
        <taxon>Bacteria</taxon>
        <taxon>Pseudomonadati</taxon>
        <taxon>Pseudomonadota</taxon>
        <taxon>Gammaproteobacteria</taxon>
        <taxon>Enterobacterales</taxon>
        <taxon>Pectobacteriaceae</taxon>
        <taxon>Dickeya</taxon>
    </lineage>
</organism>
<evidence type="ECO:0000256" key="9">
    <source>
        <dbReference type="RuleBase" id="RU363032"/>
    </source>
</evidence>
<dbReference type="NCBIfam" id="NF045469">
    <property type="entry name" value="Opp1B"/>
    <property type="match status" value="1"/>
</dbReference>
<evidence type="ECO:0000256" key="6">
    <source>
        <dbReference type="ARBA" id="ARBA00022989"/>
    </source>
</evidence>
<keyword evidence="4" id="KW-0997">Cell inner membrane</keyword>
<dbReference type="CDD" id="cd06261">
    <property type="entry name" value="TM_PBP2"/>
    <property type="match status" value="1"/>
</dbReference>
<evidence type="ECO:0000256" key="7">
    <source>
        <dbReference type="ARBA" id="ARBA00023136"/>
    </source>
</evidence>
<sequence length="311" mass="34812">MRVYFIKRVGMTAPLAILISFLAFSLLNWVPSDPAEVALRVNEIVPTDEAIQLMRRELGLDQPFFLRYWQWLWRVLHLDFGTSFITGNAVWLEFRQAMPATLYLAATSLALIVTISLTLGVLCAVTENTLFDKAVRSLVFLTIAIPNYWLGLLLMWGLAVRLDLLPVGGMQDAHAVILPSCTLAMGYIGTYIRLIRGSMLGNLRQNYVLYARARGLPEPVIVIKHVLVNSLHASLVAIGMSIPKLIAGTVVIENIFAWPGVGRLCLSAIFNRDYPMIQAYMLLMALLFLGGNLLTDLLQRKLDPRIRGAWE</sequence>
<evidence type="ECO:0000313" key="11">
    <source>
        <dbReference type="EMBL" id="MEI7065624.1"/>
    </source>
</evidence>
<keyword evidence="5 9" id="KW-0812">Transmembrane</keyword>
<protein>
    <submittedName>
        <fullName evidence="11">Nickel/cobalt ABC transporter permease</fullName>
    </submittedName>
</protein>
<evidence type="ECO:0000259" key="10">
    <source>
        <dbReference type="PROSITE" id="PS50928"/>
    </source>
</evidence>
<comment type="similarity">
    <text evidence="8">Belongs to the binding-protein-dependent transport system permease family. OppBC subfamily.</text>
</comment>
<dbReference type="InterPro" id="IPR000515">
    <property type="entry name" value="MetI-like"/>
</dbReference>
<dbReference type="Gene3D" id="1.10.3720.10">
    <property type="entry name" value="MetI-like"/>
    <property type="match status" value="1"/>
</dbReference>
<dbReference type="SUPFAM" id="SSF161098">
    <property type="entry name" value="MetI-like"/>
    <property type="match status" value="1"/>
</dbReference>
<keyword evidence="12" id="KW-1185">Reference proteome</keyword>
<evidence type="ECO:0000256" key="3">
    <source>
        <dbReference type="ARBA" id="ARBA00022475"/>
    </source>
</evidence>
<dbReference type="InterPro" id="IPR050036">
    <property type="entry name" value="CntB"/>
</dbReference>
<keyword evidence="2 9" id="KW-0813">Transport</keyword>
<accession>A0ABU8JS36</accession>
<keyword evidence="3" id="KW-1003">Cell membrane</keyword>
<evidence type="ECO:0000256" key="8">
    <source>
        <dbReference type="ARBA" id="ARBA00024202"/>
    </source>
</evidence>
<dbReference type="InterPro" id="IPR045621">
    <property type="entry name" value="BPD_transp_1_N"/>
</dbReference>
<dbReference type="InterPro" id="IPR035906">
    <property type="entry name" value="MetI-like_sf"/>
</dbReference>
<dbReference type="Pfam" id="PF19300">
    <property type="entry name" value="BPD_transp_1_N"/>
    <property type="match status" value="1"/>
</dbReference>
<dbReference type="Pfam" id="PF00528">
    <property type="entry name" value="BPD_transp_1"/>
    <property type="match status" value="1"/>
</dbReference>